<feature type="compositionally biased region" description="Acidic residues" evidence="8">
    <location>
        <begin position="577"/>
        <end position="592"/>
    </location>
</feature>
<evidence type="ECO:0000313" key="9">
    <source>
        <dbReference type="EMBL" id="CEM05164.1"/>
    </source>
</evidence>
<evidence type="ECO:0000256" key="8">
    <source>
        <dbReference type="SAM" id="MobiDB-lite"/>
    </source>
</evidence>
<accession>A0A0G4F1B0</accession>
<dbReference type="EMBL" id="CDMY01000356">
    <property type="protein sequence ID" value="CEM05164.1"/>
    <property type="molecule type" value="Genomic_DNA"/>
</dbReference>
<dbReference type="Gene3D" id="1.10.630.10">
    <property type="entry name" value="Cytochrome P450"/>
    <property type="match status" value="2"/>
</dbReference>
<evidence type="ECO:0000256" key="2">
    <source>
        <dbReference type="ARBA" id="ARBA00022617"/>
    </source>
</evidence>
<dbReference type="GO" id="GO:0020037">
    <property type="term" value="F:heme binding"/>
    <property type="evidence" value="ECO:0007669"/>
    <property type="project" value="InterPro"/>
</dbReference>
<dbReference type="InterPro" id="IPR050196">
    <property type="entry name" value="Cytochrome_P450_Monoox"/>
</dbReference>
<reference evidence="9 10" key="1">
    <citation type="submission" date="2014-11" db="EMBL/GenBank/DDBJ databases">
        <authorList>
            <person name="Zhu J."/>
            <person name="Qi W."/>
            <person name="Song R."/>
        </authorList>
    </citation>
    <scope>NUCLEOTIDE SEQUENCE [LARGE SCALE GENOMIC DNA]</scope>
</reference>
<dbReference type="InParanoid" id="A0A0G4F1B0"/>
<sequence length="858" mass="96294">MLPKSLSLPAGLVSGTVDGGAIGRYVALCLQAVTGAKGRDQVKMPLLPRVSNMPLFNGSIFSLRASSLQGQILEFAARCGSVFVVRPGLLAREVVVCGDPGLAEAILKDETDAWQHPPPDAVFQDMWSILEKRQAAHDQGQDGQSAAPLTHLYDSSDRGREVRRAAVRLVSGEDFRSFMNQELDKRMAALFDEWELPLIHLNKEKTQAEKDRTAAYEKSTGRKMPSWADTLREDKIRDTWVDDFPRHIKSWHFSTVAHVLFGEHLCTQTEMLANQEEKQRPLEAVIERAIKGWDRLEHHWPYWRHLPSGMYSKLEEDLKELEQRVRDYVNLHRFYRRKGKDGAVITKNGQSFLNLLLDSPQFHIKSSAPDDEPAAATSPAPRRPGTIRVVKAGESASGEEAGDDASEGEGEEGPVPAFDGARVEMSVSEVVLMLLQLHRHIHLPAIKGLTTTMWVTAGTPHLQFQTVEGTRKYIFQKKSKNPAYPQVKGAADTAGNNTDTDSNGRDPFIARKDDGESIRMATFAPPPPEASASTSADDLPNPSPAPRPATDHPAGASRSFSSSARTEDVGENKTDESLPDETADEETTETEGPELLRAKERRVNEEREGEGQGANESVDESEEGLDVLELPSSVFVGYVVQEAMRLLPPTAFISRTCSRNVRYKDLKFAEGTEVLVSPQLLHHHPSYWAYATHFWPYRWVPPSLKWFFDEQTIPYYHFGEAKSHFKEELVRMVGSGEANALNCASIPFGEGPRMFMFHLENEEGPPQAGSFTLSVRLKDLLSEKEEDALVSRMRHQYSARPNPEEDFEFNRAFLENPLDPRRPEKALKRAKRLARMNRFFQMTSPRNEFVDVWFSKGL</sequence>
<dbReference type="GO" id="GO:0004497">
    <property type="term" value="F:monooxygenase activity"/>
    <property type="evidence" value="ECO:0007669"/>
    <property type="project" value="UniProtKB-KW"/>
</dbReference>
<evidence type="ECO:0000313" key="10">
    <source>
        <dbReference type="Proteomes" id="UP000041254"/>
    </source>
</evidence>
<dbReference type="InterPro" id="IPR036396">
    <property type="entry name" value="Cyt_P450_sf"/>
</dbReference>
<keyword evidence="6" id="KW-0503">Monooxygenase</keyword>
<evidence type="ECO:0000256" key="5">
    <source>
        <dbReference type="ARBA" id="ARBA00023004"/>
    </source>
</evidence>
<keyword evidence="7" id="KW-0175">Coiled coil</keyword>
<feature type="compositionally biased region" description="Basic and acidic residues" evidence="8">
    <location>
        <begin position="594"/>
        <end position="610"/>
    </location>
</feature>
<dbReference type="AlphaFoldDB" id="A0A0G4F1B0"/>
<name>A0A0G4F1B0_VITBC</name>
<dbReference type="SUPFAM" id="SSF48264">
    <property type="entry name" value="Cytochrome P450"/>
    <property type="match status" value="2"/>
</dbReference>
<feature type="coiled-coil region" evidence="7">
    <location>
        <begin position="311"/>
        <end position="338"/>
    </location>
</feature>
<dbReference type="GO" id="GO:0016705">
    <property type="term" value="F:oxidoreductase activity, acting on paired donors, with incorporation or reduction of molecular oxygen"/>
    <property type="evidence" value="ECO:0007669"/>
    <property type="project" value="InterPro"/>
</dbReference>
<feature type="compositionally biased region" description="Acidic residues" evidence="8">
    <location>
        <begin position="400"/>
        <end position="412"/>
    </location>
</feature>
<evidence type="ECO:0000256" key="4">
    <source>
        <dbReference type="ARBA" id="ARBA00023002"/>
    </source>
</evidence>
<dbReference type="InterPro" id="IPR001128">
    <property type="entry name" value="Cyt_P450"/>
</dbReference>
<dbReference type="Proteomes" id="UP000041254">
    <property type="component" value="Unassembled WGS sequence"/>
</dbReference>
<dbReference type="Pfam" id="PF00067">
    <property type="entry name" value="p450"/>
    <property type="match status" value="1"/>
</dbReference>
<dbReference type="GO" id="GO:0005506">
    <property type="term" value="F:iron ion binding"/>
    <property type="evidence" value="ECO:0007669"/>
    <property type="project" value="InterPro"/>
</dbReference>
<feature type="compositionally biased region" description="Basic and acidic residues" evidence="8">
    <location>
        <begin position="565"/>
        <end position="576"/>
    </location>
</feature>
<dbReference type="VEuPathDB" id="CryptoDB:Vbra_14138"/>
<protein>
    <submittedName>
        <fullName evidence="9">Uncharacterized protein</fullName>
    </submittedName>
</protein>
<feature type="region of interest" description="Disordered" evidence="8">
    <location>
        <begin position="364"/>
        <end position="417"/>
    </location>
</feature>
<evidence type="ECO:0000256" key="7">
    <source>
        <dbReference type="SAM" id="Coils"/>
    </source>
</evidence>
<evidence type="ECO:0000256" key="3">
    <source>
        <dbReference type="ARBA" id="ARBA00022723"/>
    </source>
</evidence>
<keyword evidence="5" id="KW-0408">Iron</keyword>
<feature type="region of interest" description="Disordered" evidence="8">
    <location>
        <begin position="484"/>
        <end position="624"/>
    </location>
</feature>
<feature type="compositionally biased region" description="Basic and acidic residues" evidence="8">
    <location>
        <begin position="502"/>
        <end position="517"/>
    </location>
</feature>
<keyword evidence="3" id="KW-0479">Metal-binding</keyword>
<evidence type="ECO:0000256" key="6">
    <source>
        <dbReference type="ARBA" id="ARBA00023033"/>
    </source>
</evidence>
<gene>
    <name evidence="9" type="ORF">Vbra_14138</name>
</gene>
<evidence type="ECO:0000256" key="1">
    <source>
        <dbReference type="ARBA" id="ARBA00010617"/>
    </source>
</evidence>
<keyword evidence="10" id="KW-1185">Reference proteome</keyword>
<organism evidence="9 10">
    <name type="scientific">Vitrella brassicaformis (strain CCMP3155)</name>
    <dbReference type="NCBI Taxonomy" id="1169540"/>
    <lineage>
        <taxon>Eukaryota</taxon>
        <taxon>Sar</taxon>
        <taxon>Alveolata</taxon>
        <taxon>Colpodellida</taxon>
        <taxon>Vitrellaceae</taxon>
        <taxon>Vitrella</taxon>
    </lineage>
</organism>
<comment type="similarity">
    <text evidence="1">Belongs to the cytochrome P450 family.</text>
</comment>
<feature type="compositionally biased region" description="Low complexity" evidence="8">
    <location>
        <begin position="374"/>
        <end position="384"/>
    </location>
</feature>
<keyword evidence="2" id="KW-0349">Heme</keyword>
<proteinExistence type="inferred from homology"/>
<keyword evidence="4" id="KW-0560">Oxidoreductase</keyword>
<dbReference type="PANTHER" id="PTHR24291">
    <property type="entry name" value="CYTOCHROME P450 FAMILY 4"/>
    <property type="match status" value="1"/>
</dbReference>
<dbReference type="PANTHER" id="PTHR24291:SF50">
    <property type="entry name" value="BIFUNCTIONAL ALBAFLAVENONE MONOOXYGENASE_TERPENE SYNTHASE"/>
    <property type="match status" value="1"/>
</dbReference>